<feature type="signal peptide" evidence="1">
    <location>
        <begin position="1"/>
        <end position="19"/>
    </location>
</feature>
<comment type="caution">
    <text evidence="2">The sequence shown here is derived from an EMBL/GenBank/DDBJ whole genome shotgun (WGS) entry which is preliminary data.</text>
</comment>
<evidence type="ECO:0000313" key="3">
    <source>
        <dbReference type="Proteomes" id="UP000701801"/>
    </source>
</evidence>
<dbReference type="Proteomes" id="UP000701801">
    <property type="component" value="Unassembled WGS sequence"/>
</dbReference>
<reference evidence="2" key="1">
    <citation type="submission" date="2021-07" db="EMBL/GenBank/DDBJ databases">
        <authorList>
            <person name="Durling M."/>
        </authorList>
    </citation>
    <scope>NUCLEOTIDE SEQUENCE</scope>
</reference>
<dbReference type="OrthoDB" id="2132010at2759"/>
<keyword evidence="1" id="KW-0732">Signal</keyword>
<evidence type="ECO:0000256" key="1">
    <source>
        <dbReference type="SAM" id="SignalP"/>
    </source>
</evidence>
<keyword evidence="3" id="KW-1185">Reference proteome</keyword>
<evidence type="ECO:0008006" key="4">
    <source>
        <dbReference type="Google" id="ProtNLM"/>
    </source>
</evidence>
<proteinExistence type="predicted"/>
<dbReference type="AlphaFoldDB" id="A0A9N9LQ38"/>
<evidence type="ECO:0000313" key="2">
    <source>
        <dbReference type="EMBL" id="CAG8977140.1"/>
    </source>
</evidence>
<organism evidence="2 3">
    <name type="scientific">Hymenoscyphus albidus</name>
    <dbReference type="NCBI Taxonomy" id="595503"/>
    <lineage>
        <taxon>Eukaryota</taxon>
        <taxon>Fungi</taxon>
        <taxon>Dikarya</taxon>
        <taxon>Ascomycota</taxon>
        <taxon>Pezizomycotina</taxon>
        <taxon>Leotiomycetes</taxon>
        <taxon>Helotiales</taxon>
        <taxon>Helotiaceae</taxon>
        <taxon>Hymenoscyphus</taxon>
    </lineage>
</organism>
<sequence length="123" mass="11915">MVHLTSIAAFIAIPFVAFSLPGSFFPSIAARAVTTVNAGAGAVGKGSGGQFTVGGCISDADCGSKCCAGGAVSGISGRTNVGVCSGVGGGVENQNGKTGCGFVDPNANLTLQENAAQVKKQGF</sequence>
<dbReference type="EMBL" id="CAJVRM010000206">
    <property type="protein sequence ID" value="CAG8977140.1"/>
    <property type="molecule type" value="Genomic_DNA"/>
</dbReference>
<name>A0A9N9LQ38_9HELO</name>
<feature type="chain" id="PRO_5040506611" description="Biotrophy-associated secreted protein 2" evidence="1">
    <location>
        <begin position="20"/>
        <end position="123"/>
    </location>
</feature>
<protein>
    <recommendedName>
        <fullName evidence="4">Biotrophy-associated secreted protein 2</fullName>
    </recommendedName>
</protein>
<accession>A0A9N9LQ38</accession>
<gene>
    <name evidence="2" type="ORF">HYALB_00003361</name>
</gene>